<organism evidence="2 3">
    <name type="scientific">Euzebyella marina</name>
    <dbReference type="NCBI Taxonomy" id="1761453"/>
    <lineage>
        <taxon>Bacteria</taxon>
        <taxon>Pseudomonadati</taxon>
        <taxon>Bacteroidota</taxon>
        <taxon>Flavobacteriia</taxon>
        <taxon>Flavobacteriales</taxon>
        <taxon>Flavobacteriaceae</taxon>
        <taxon>Euzebyella</taxon>
    </lineage>
</organism>
<feature type="transmembrane region" description="Helical" evidence="1">
    <location>
        <begin position="65"/>
        <end position="86"/>
    </location>
</feature>
<evidence type="ECO:0000313" key="3">
    <source>
        <dbReference type="Proteomes" id="UP000276309"/>
    </source>
</evidence>
<dbReference type="Proteomes" id="UP000276309">
    <property type="component" value="Chromosome"/>
</dbReference>
<accession>A0A3G2L5P6</accession>
<dbReference type="OrthoDB" id="1162421at2"/>
<feature type="transmembrane region" description="Helical" evidence="1">
    <location>
        <begin position="24"/>
        <end position="45"/>
    </location>
</feature>
<protein>
    <submittedName>
        <fullName evidence="2">Uncharacterized protein</fullName>
    </submittedName>
</protein>
<feature type="transmembrane region" description="Helical" evidence="1">
    <location>
        <begin position="124"/>
        <end position="142"/>
    </location>
</feature>
<dbReference type="EMBL" id="CP032050">
    <property type="protein sequence ID" value="AYN67548.1"/>
    <property type="molecule type" value="Genomic_DNA"/>
</dbReference>
<name>A0A3G2L5P6_9FLAO</name>
<dbReference type="KEGG" id="emar:D1013_09320"/>
<keyword evidence="1" id="KW-0812">Transmembrane</keyword>
<gene>
    <name evidence="2" type="ORF">D1013_09320</name>
</gene>
<evidence type="ECO:0000256" key="1">
    <source>
        <dbReference type="SAM" id="Phobius"/>
    </source>
</evidence>
<keyword evidence="1" id="KW-1133">Transmembrane helix</keyword>
<keyword evidence="3" id="KW-1185">Reference proteome</keyword>
<feature type="transmembrane region" description="Helical" evidence="1">
    <location>
        <begin position="93"/>
        <end position="112"/>
    </location>
</feature>
<reference evidence="2 3" key="1">
    <citation type="submission" date="2018-08" db="EMBL/GenBank/DDBJ databases">
        <title>The reduced genetic potential of extracellular carbohydrate catabolism in Euzebyella marina RN62, a Flavobacteriia bacterium isolated from the hadal water.</title>
        <authorList>
            <person name="Xue C."/>
        </authorList>
    </citation>
    <scope>NUCLEOTIDE SEQUENCE [LARGE SCALE GENOMIC DNA]</scope>
    <source>
        <strain evidence="2 3">RN62</strain>
    </source>
</reference>
<proteinExistence type="predicted"/>
<sequence length="171" mass="20436">MIRKIQVIKLKALIFPKERNDPGIIRISSLVSYILVALSGLVLYLDKVFLHFDIQFGMLQKFEAIGMDFSFYIWLISQTISPLLLLTALAIRWFNIILIIPFYCYFLQLYFVFKDHRIVDDNYLEWYAIGSSLLSLLVIWYFRKLLMIRLQRDMKIAKSKIKSYGQKYYHK</sequence>
<evidence type="ECO:0000313" key="2">
    <source>
        <dbReference type="EMBL" id="AYN67548.1"/>
    </source>
</evidence>
<keyword evidence="1" id="KW-0472">Membrane</keyword>
<dbReference type="AlphaFoldDB" id="A0A3G2L5P6"/>